<dbReference type="Proteomes" id="UP000810130">
    <property type="component" value="Unassembled WGS sequence"/>
</dbReference>
<comment type="caution">
    <text evidence="1">The sequence shown here is derived from an EMBL/GenBank/DDBJ whole genome shotgun (WGS) entry which is preliminary data.</text>
</comment>
<accession>A0ABS5BGD2</accession>
<dbReference type="InterPro" id="IPR053917">
    <property type="entry name" value="DUF6979"/>
</dbReference>
<reference evidence="1 2" key="1">
    <citation type="submission" date="2021-04" db="EMBL/GenBank/DDBJ databases">
        <title>Genomic and host-range diversity within the Dickeya zeae complex, identification of D. zeae and D. oryzae members, proposal of two novel subspecies D. zeae subsp. zeae subsp. nov. and D. zeae subsp. dombae subsp. nov.</title>
        <authorList>
            <person name="Van Gijsegem F."/>
            <person name="Hugouvieux-Cotte-Pattat N."/>
        </authorList>
    </citation>
    <scope>NUCLEOTIDE SEQUENCE [LARGE SCALE GENOMIC DNA]</scope>
    <source>
        <strain evidence="1 2">FVG03</strain>
    </source>
</reference>
<protein>
    <submittedName>
        <fullName evidence="1">Uncharacterized protein</fullName>
    </submittedName>
</protein>
<evidence type="ECO:0000313" key="2">
    <source>
        <dbReference type="Proteomes" id="UP000810130"/>
    </source>
</evidence>
<keyword evidence="2" id="KW-1185">Reference proteome</keyword>
<dbReference type="EMBL" id="JAGJWX010000032">
    <property type="protein sequence ID" value="MBP2859518.1"/>
    <property type="molecule type" value="Genomic_DNA"/>
</dbReference>
<dbReference type="RefSeq" id="WP_210175681.1">
    <property type="nucleotide sequence ID" value="NZ_JAGJWX010000032.1"/>
</dbReference>
<name>A0ABS5BGD2_9GAMM</name>
<proteinExistence type="predicted"/>
<sequence length="129" mass="14535">MDYGKIAVSVVEKYKPGQDIRQCWECELVGVTDKESSIKKSCPLSAFLGLCEDGYIKGIPKGKYTKSYKNKKYAVVTADIVLASDNINHDPDMLWQKIKEYIPDRCDTPNSQVNIVLALKEASFLQKPE</sequence>
<organism evidence="1 2">
    <name type="scientific">Dickeya oryzae</name>
    <dbReference type="NCBI Taxonomy" id="1240404"/>
    <lineage>
        <taxon>Bacteria</taxon>
        <taxon>Pseudomonadati</taxon>
        <taxon>Pseudomonadota</taxon>
        <taxon>Gammaproteobacteria</taxon>
        <taxon>Enterobacterales</taxon>
        <taxon>Pectobacteriaceae</taxon>
        <taxon>Dickeya</taxon>
    </lineage>
</organism>
<dbReference type="Pfam" id="PF22399">
    <property type="entry name" value="DUF6979"/>
    <property type="match status" value="1"/>
</dbReference>
<evidence type="ECO:0000313" key="1">
    <source>
        <dbReference type="EMBL" id="MBP2859518.1"/>
    </source>
</evidence>
<gene>
    <name evidence="1" type="ORF">J8657_18145</name>
</gene>